<keyword evidence="6 7" id="KW-0472">Membrane</keyword>
<evidence type="ECO:0000313" key="10">
    <source>
        <dbReference type="Proteomes" id="UP000178911"/>
    </source>
</evidence>
<dbReference type="GO" id="GO:0005886">
    <property type="term" value="C:plasma membrane"/>
    <property type="evidence" value="ECO:0007669"/>
    <property type="project" value="TreeGrafter"/>
</dbReference>
<keyword evidence="3" id="KW-0808">Transferase</keyword>
<dbReference type="Proteomes" id="UP000178911">
    <property type="component" value="Unassembled WGS sequence"/>
</dbReference>
<feature type="transmembrane region" description="Helical" evidence="7">
    <location>
        <begin position="240"/>
        <end position="261"/>
    </location>
</feature>
<name>A0A1F8GHY1_9BACT</name>
<evidence type="ECO:0000256" key="1">
    <source>
        <dbReference type="ARBA" id="ARBA00004141"/>
    </source>
</evidence>
<dbReference type="PANTHER" id="PTHR48090">
    <property type="entry name" value="UNDECAPRENYL-PHOSPHATE 4-DEOXY-4-FORMAMIDO-L-ARABINOSE TRANSFERASE-RELATED"/>
    <property type="match status" value="1"/>
</dbReference>
<dbReference type="CDD" id="cd04187">
    <property type="entry name" value="DPM1_like_bac"/>
    <property type="match status" value="1"/>
</dbReference>
<evidence type="ECO:0000256" key="7">
    <source>
        <dbReference type="SAM" id="Phobius"/>
    </source>
</evidence>
<evidence type="ECO:0000256" key="3">
    <source>
        <dbReference type="ARBA" id="ARBA00022679"/>
    </source>
</evidence>
<keyword evidence="5 7" id="KW-1133">Transmembrane helix</keyword>
<sequence length="321" mass="36667">MIDFKNKDLISVVIICYKDEGNIAEMHRRLTKVLSGTDLDYEIIFVNDGSPDNSEMILRNIAEKDNKVTVILQSRNFGIQNAFTAGMEQSLGDAVVIMDGDLQDPPELIPEFIKKWREGYEVVCGIRRKREKSMGELKSWVYHVFYVIFRKISYVKVVEDSGEFSLMDRKVVDLINKMPERNRFIRGLRAWVGFKQTGIPFVRPERFSGTSTNSLIANTKWARTAFFSFSYAPTEMVSRIAFLAVLTALTAIIVYIASYFIKGVPSGFTTILIVVLFLGAIQLLSLAVMGEYLAKVFEEVKQRPKYITREVLNNHRQKNGN</sequence>
<evidence type="ECO:0000259" key="8">
    <source>
        <dbReference type="Pfam" id="PF00535"/>
    </source>
</evidence>
<dbReference type="InterPro" id="IPR029044">
    <property type="entry name" value="Nucleotide-diphossugar_trans"/>
</dbReference>
<evidence type="ECO:0000313" key="9">
    <source>
        <dbReference type="EMBL" id="OGN24650.1"/>
    </source>
</evidence>
<dbReference type="InterPro" id="IPR050256">
    <property type="entry name" value="Glycosyltransferase_2"/>
</dbReference>
<dbReference type="Pfam" id="PF00535">
    <property type="entry name" value="Glycos_transf_2"/>
    <property type="match status" value="1"/>
</dbReference>
<keyword evidence="2" id="KW-0328">Glycosyltransferase</keyword>
<feature type="transmembrane region" description="Helical" evidence="7">
    <location>
        <begin position="267"/>
        <end position="294"/>
    </location>
</feature>
<feature type="domain" description="Glycosyltransferase 2-like" evidence="8">
    <location>
        <begin position="11"/>
        <end position="172"/>
    </location>
</feature>
<evidence type="ECO:0000256" key="4">
    <source>
        <dbReference type="ARBA" id="ARBA00022692"/>
    </source>
</evidence>
<comment type="caution">
    <text evidence="9">The sequence shown here is derived from an EMBL/GenBank/DDBJ whole genome shotgun (WGS) entry which is preliminary data.</text>
</comment>
<dbReference type="GO" id="GO:0016757">
    <property type="term" value="F:glycosyltransferase activity"/>
    <property type="evidence" value="ECO:0007669"/>
    <property type="project" value="UniProtKB-KW"/>
</dbReference>
<reference evidence="9 10" key="1">
    <citation type="journal article" date="2016" name="Nat. Commun.">
        <title>Thousands of microbial genomes shed light on interconnected biogeochemical processes in an aquifer system.</title>
        <authorList>
            <person name="Anantharaman K."/>
            <person name="Brown C.T."/>
            <person name="Hug L.A."/>
            <person name="Sharon I."/>
            <person name="Castelle C.J."/>
            <person name="Probst A.J."/>
            <person name="Thomas B.C."/>
            <person name="Singh A."/>
            <person name="Wilkins M.J."/>
            <person name="Karaoz U."/>
            <person name="Brodie E.L."/>
            <person name="Williams K.H."/>
            <person name="Hubbard S.S."/>
            <person name="Banfield J.F."/>
        </authorList>
    </citation>
    <scope>NUCLEOTIDE SEQUENCE [LARGE SCALE GENOMIC DNA]</scope>
</reference>
<dbReference type="PANTHER" id="PTHR48090:SF1">
    <property type="entry name" value="PROPHAGE BACTOPRENOL GLUCOSYL TRANSFERASE HOMOLOG"/>
    <property type="match status" value="1"/>
</dbReference>
<gene>
    <name evidence="9" type="ORF">A3A13_01090</name>
</gene>
<proteinExistence type="predicted"/>
<comment type="subcellular location">
    <subcellularLocation>
        <location evidence="1">Membrane</location>
        <topology evidence="1">Multi-pass membrane protein</topology>
    </subcellularLocation>
</comment>
<dbReference type="InterPro" id="IPR001173">
    <property type="entry name" value="Glyco_trans_2-like"/>
</dbReference>
<evidence type="ECO:0000256" key="5">
    <source>
        <dbReference type="ARBA" id="ARBA00022989"/>
    </source>
</evidence>
<dbReference type="EMBL" id="MGKJ01000010">
    <property type="protein sequence ID" value="OGN24650.1"/>
    <property type="molecule type" value="Genomic_DNA"/>
</dbReference>
<keyword evidence="4 7" id="KW-0812">Transmembrane</keyword>
<dbReference type="SUPFAM" id="SSF53448">
    <property type="entry name" value="Nucleotide-diphospho-sugar transferases"/>
    <property type="match status" value="1"/>
</dbReference>
<organism evidence="9 10">
    <name type="scientific">Candidatus Yanofskybacteria bacterium RIFCSPLOWO2_01_FULL_43_22</name>
    <dbReference type="NCBI Taxonomy" id="1802695"/>
    <lineage>
        <taxon>Bacteria</taxon>
        <taxon>Candidatus Yanofskyibacteriota</taxon>
    </lineage>
</organism>
<dbReference type="STRING" id="1802695.A3A13_01090"/>
<dbReference type="Gene3D" id="3.90.550.10">
    <property type="entry name" value="Spore Coat Polysaccharide Biosynthesis Protein SpsA, Chain A"/>
    <property type="match status" value="1"/>
</dbReference>
<evidence type="ECO:0000256" key="2">
    <source>
        <dbReference type="ARBA" id="ARBA00022676"/>
    </source>
</evidence>
<accession>A0A1F8GHY1</accession>
<protein>
    <recommendedName>
        <fullName evidence="8">Glycosyltransferase 2-like domain-containing protein</fullName>
    </recommendedName>
</protein>
<evidence type="ECO:0000256" key="6">
    <source>
        <dbReference type="ARBA" id="ARBA00023136"/>
    </source>
</evidence>
<dbReference type="AlphaFoldDB" id="A0A1F8GHY1"/>